<accession>A0AAD8D083</accession>
<organism evidence="1 2">
    <name type="scientific">Acipenser oxyrinchus oxyrinchus</name>
    <dbReference type="NCBI Taxonomy" id="40147"/>
    <lineage>
        <taxon>Eukaryota</taxon>
        <taxon>Metazoa</taxon>
        <taxon>Chordata</taxon>
        <taxon>Craniata</taxon>
        <taxon>Vertebrata</taxon>
        <taxon>Euteleostomi</taxon>
        <taxon>Actinopterygii</taxon>
        <taxon>Chondrostei</taxon>
        <taxon>Acipenseriformes</taxon>
        <taxon>Acipenseridae</taxon>
        <taxon>Acipenser</taxon>
    </lineage>
</organism>
<dbReference type="AlphaFoldDB" id="A0AAD8D083"/>
<comment type="caution">
    <text evidence="1">The sequence shown here is derived from an EMBL/GenBank/DDBJ whole genome shotgun (WGS) entry which is preliminary data.</text>
</comment>
<gene>
    <name evidence="1" type="ORF">AOXY_G21669</name>
</gene>
<proteinExistence type="predicted"/>
<dbReference type="EMBL" id="JAGXEW010000021">
    <property type="protein sequence ID" value="KAK1160160.1"/>
    <property type="molecule type" value="Genomic_DNA"/>
</dbReference>
<name>A0AAD8D083_ACIOX</name>
<keyword evidence="2" id="KW-1185">Reference proteome</keyword>
<evidence type="ECO:0000313" key="2">
    <source>
        <dbReference type="Proteomes" id="UP001230051"/>
    </source>
</evidence>
<sequence length="415" mass="47237">MTSKVTTLYLPQWSTGLMSIRCLYLSAANAFKVCKTCDAEENMVPLFLGADLFSKTGIRTENHPRFHAKFAKKGLATKLIFSADFRVHGLRLASGMNSLWFYSIQGLFRVAFEMYSKEEQLLVLENFQELWRSRINDGLLNQSYNMELLLGGIQTQDVVGHYNQECLTRLQIENVSELNSNLIEDDPAIETDPIVSSEVTASLSNYTQFKVDHTYCRPEDGDAEKSSSPQHQVSRKIKTLERLLQKSVTDMQKEKSGVVLLLLDYIDQLISRVTNEEKVSDIILQILEATYKLHQEQNPETNVTSVYNSPLLHTVSSWLGQQFSSVNACISKQIEEFKVNHIDRITDLPPAEELVSKLFPESMRVLLMNWMGLSDDSASWKRHSEYPILLLILEFANHNLITGVAHVLYSSLICK</sequence>
<evidence type="ECO:0000313" key="1">
    <source>
        <dbReference type="EMBL" id="KAK1160160.1"/>
    </source>
</evidence>
<protein>
    <submittedName>
        <fullName evidence="1">Uncharacterized protein</fullName>
    </submittedName>
</protein>
<reference evidence="1" key="1">
    <citation type="submission" date="2022-02" db="EMBL/GenBank/DDBJ databases">
        <title>Atlantic sturgeon de novo genome assembly.</title>
        <authorList>
            <person name="Stock M."/>
            <person name="Klopp C."/>
            <person name="Guiguen Y."/>
            <person name="Cabau C."/>
            <person name="Parinello H."/>
            <person name="Santidrian Yebra-Pimentel E."/>
            <person name="Kuhl H."/>
            <person name="Dirks R.P."/>
            <person name="Guessner J."/>
            <person name="Wuertz S."/>
            <person name="Du K."/>
            <person name="Schartl M."/>
        </authorList>
    </citation>
    <scope>NUCLEOTIDE SEQUENCE</scope>
    <source>
        <strain evidence="1">STURGEONOMICS-FGT-2020</strain>
        <tissue evidence="1">Whole blood</tissue>
    </source>
</reference>
<dbReference type="Proteomes" id="UP001230051">
    <property type="component" value="Unassembled WGS sequence"/>
</dbReference>